<evidence type="ECO:0000313" key="3">
    <source>
        <dbReference type="Proteomes" id="UP000202740"/>
    </source>
</evidence>
<dbReference type="GeneID" id="15013336"/>
<dbReference type="KEGG" id="vg:15013336"/>
<proteinExistence type="predicted"/>
<reference evidence="2 3" key="1">
    <citation type="submission" date="2010-03" db="EMBL/GenBank/DDBJ databases">
        <title>The Genome Sequence of Cyanophage P-SSP9.</title>
        <authorList>
            <consortium name="The Broad Institute Genome Sequencing Platform"/>
            <person name="Henn M.R."/>
            <person name="Sullivan M.S."/>
            <person name="Osburne M.S."/>
            <person name="Levin J."/>
            <person name="Malboeuf C."/>
            <person name="Casali M."/>
            <person name="Russ C."/>
            <person name="Lennon N."/>
            <person name="Erlich R."/>
            <person name="Young S.K."/>
            <person name="Koehrsen M."/>
            <person name="Yandava C."/>
            <person name="Zeng Q."/>
            <person name="Alvarado L."/>
            <person name="Anderson S."/>
            <person name="Berlin A."/>
            <person name="Borenstein D."/>
            <person name="Chen Z."/>
            <person name="Engels R."/>
            <person name="Freedman E."/>
            <person name="Gellesch M."/>
            <person name="Goldberg J."/>
            <person name="Green L."/>
            <person name="Griggs A."/>
            <person name="Gujja S."/>
            <person name="Heiman D."/>
            <person name="Hepburn T."/>
            <person name="Howarth C."/>
            <person name="Jen D."/>
            <person name="Larson L."/>
            <person name="Lewis B."/>
            <person name="Mehta T."/>
            <person name="Park D."/>
            <person name="Pearson M."/>
            <person name="Roberts A."/>
            <person name="Ryan E."/>
            <person name="Saif S."/>
            <person name="Shea T."/>
            <person name="Shenoy N."/>
            <person name="Sisk P."/>
            <person name="Stolte C."/>
            <person name="Sykes S."/>
            <person name="Walk T."/>
            <person name="White J."/>
            <person name="Yu Q."/>
            <person name="Coleman M.L."/>
            <person name="Huang K.H."/>
            <person name="Weigele P.R."/>
            <person name="DeFrancesco A.S."/>
            <person name="Kern S.E."/>
            <person name="Thompson L.R."/>
            <person name="Fu R."/>
            <person name="Hombeck B."/>
            <person name="Chisholm S.W."/>
            <person name="Haas B."/>
            <person name="Nusbaum C."/>
            <person name="Galagan J."/>
            <person name="Birren B."/>
        </authorList>
    </citation>
    <scope>NUCLEOTIDE SEQUENCE [LARGE SCALE GENOMIC DNA]</scope>
    <source>
        <strain evidence="2 3">P-SSP9</strain>
    </source>
</reference>
<sequence>MSIESNGDKSMTIKLNGSSSGSVSIDAPASTTGGADVTFNLPVADGTNGQAITTNASGQLGWGTIPTGTWTHATEHTSVGNNQAHTLELTVPSGCKYYQFIYRNFSHNNPGATSNLLLSLGTSSAYPTADASYSGAGHRSGASNDGHTAVASETATILLSYGADAHGDVRHGIVKLTPFGNNSNYWTVESIGYSPSNSTTLTHTFTIVDVLGDLGKFKFWNDGGQYWDSGAYAVHYIT</sequence>
<evidence type="ECO:0000256" key="1">
    <source>
        <dbReference type="SAM" id="MobiDB-lite"/>
    </source>
</evidence>
<keyword evidence="3" id="KW-1185">Reference proteome</keyword>
<name>M1UGT0_9CAUD</name>
<feature type="region of interest" description="Disordered" evidence="1">
    <location>
        <begin position="1"/>
        <end position="29"/>
    </location>
</feature>
<organism evidence="2 3">
    <name type="scientific">Cyanophage SS120-1</name>
    <dbReference type="NCBI Taxonomy" id="616674"/>
    <lineage>
        <taxon>Viruses</taxon>
        <taxon>Duplodnaviria</taxon>
        <taxon>Heunggongvirae</taxon>
        <taxon>Uroviricota</taxon>
        <taxon>Caudoviricetes</taxon>
        <taxon>Autographivirales</taxon>
        <taxon>Banchanvirus</taxon>
        <taxon>Banchanvirus SS1201</taxon>
    </lineage>
</organism>
<dbReference type="EMBL" id="HQ316584">
    <property type="protein sequence ID" value="AGG54527.1"/>
    <property type="molecule type" value="Genomic_DNA"/>
</dbReference>
<protein>
    <submittedName>
        <fullName evidence="2">Uncharacterized protein</fullName>
    </submittedName>
</protein>
<dbReference type="RefSeq" id="YP_007676871.1">
    <property type="nucleotide sequence ID" value="NC_020872.1"/>
</dbReference>
<evidence type="ECO:0000313" key="2">
    <source>
        <dbReference type="EMBL" id="AGG54527.1"/>
    </source>
</evidence>
<gene>
    <name evidence="2" type="ORF">CYYG_00026</name>
</gene>
<accession>M1UGT0</accession>
<dbReference type="Proteomes" id="UP000202740">
    <property type="component" value="Segment"/>
</dbReference>